<dbReference type="CTD" id="1719"/>
<sequence length="187" mass="21280">MAPRINLIVAACENMGIGVNGNLPWKLKSEMAFFKRMTSDTRDHSKKNMVIMGRRTWDSIPSKFRPLPGRVNAILSSKVKTTDVPEGVLVFSSFDSILKFLQEENLSNQIETAWVIGGSSVYNLAMNSQFCHRIYLTKILKEFQCDTFMDSIDEKQFFQVADSSLPQGIQEEDGVTFQYVAYEKMNN</sequence>
<dbReference type="InterPro" id="IPR024072">
    <property type="entry name" value="DHFR-like_dom_sf"/>
</dbReference>
<dbReference type="InterPro" id="IPR017925">
    <property type="entry name" value="DHFR_CS"/>
</dbReference>
<dbReference type="PROSITE" id="PS51330">
    <property type="entry name" value="DHFR_2"/>
    <property type="match status" value="1"/>
</dbReference>
<dbReference type="FunFam" id="3.40.430.10:FF:000002">
    <property type="entry name" value="Dihydrofolate reductase"/>
    <property type="match status" value="1"/>
</dbReference>
<keyword evidence="4" id="KW-0554">One-carbon metabolism</keyword>
<comment type="catalytic activity">
    <reaction evidence="8">
        <text>(6S)-5,6,7,8-tetrahydrofolate + NADP(+) = 7,8-dihydrofolate + NADPH + H(+)</text>
        <dbReference type="Rhea" id="RHEA:15009"/>
        <dbReference type="ChEBI" id="CHEBI:15378"/>
        <dbReference type="ChEBI" id="CHEBI:57451"/>
        <dbReference type="ChEBI" id="CHEBI:57453"/>
        <dbReference type="ChEBI" id="CHEBI:57783"/>
        <dbReference type="ChEBI" id="CHEBI:58349"/>
        <dbReference type="EC" id="1.5.1.3"/>
    </reaction>
</comment>
<evidence type="ECO:0000313" key="11">
    <source>
        <dbReference type="Proteomes" id="UP000504606"/>
    </source>
</evidence>
<dbReference type="PANTHER" id="PTHR48069:SF3">
    <property type="entry name" value="DIHYDROFOLATE REDUCTASE"/>
    <property type="match status" value="1"/>
</dbReference>
<dbReference type="PANTHER" id="PTHR48069">
    <property type="entry name" value="DIHYDROFOLATE REDUCTASE"/>
    <property type="match status" value="1"/>
</dbReference>
<evidence type="ECO:0000256" key="3">
    <source>
        <dbReference type="ARBA" id="ARBA00012856"/>
    </source>
</evidence>
<dbReference type="Gene3D" id="3.40.430.10">
    <property type="entry name" value="Dihydrofolate Reductase, subunit A"/>
    <property type="match status" value="1"/>
</dbReference>
<evidence type="ECO:0000256" key="4">
    <source>
        <dbReference type="ARBA" id="ARBA00022563"/>
    </source>
</evidence>
<dbReference type="PROSITE" id="PS00075">
    <property type="entry name" value="DHFR_1"/>
    <property type="match status" value="1"/>
</dbReference>
<feature type="domain" description="DHFR" evidence="10">
    <location>
        <begin position="4"/>
        <end position="184"/>
    </location>
</feature>
<evidence type="ECO:0000256" key="2">
    <source>
        <dbReference type="ARBA" id="ARBA00009539"/>
    </source>
</evidence>
<organism evidence="11 12">
    <name type="scientific">Frankliniella occidentalis</name>
    <name type="common">Western flower thrips</name>
    <name type="synonym">Euthrips occidentalis</name>
    <dbReference type="NCBI Taxonomy" id="133901"/>
    <lineage>
        <taxon>Eukaryota</taxon>
        <taxon>Metazoa</taxon>
        <taxon>Ecdysozoa</taxon>
        <taxon>Arthropoda</taxon>
        <taxon>Hexapoda</taxon>
        <taxon>Insecta</taxon>
        <taxon>Pterygota</taxon>
        <taxon>Neoptera</taxon>
        <taxon>Paraneoptera</taxon>
        <taxon>Thysanoptera</taxon>
        <taxon>Terebrantia</taxon>
        <taxon>Thripoidea</taxon>
        <taxon>Thripidae</taxon>
        <taxon>Frankliniella</taxon>
    </lineage>
</organism>
<comment type="pathway">
    <text evidence="1">Cofactor biosynthesis; tetrahydrofolate biosynthesis; 5,6,7,8-tetrahydrofolate from 7,8-dihydrofolate: step 1/1.</text>
</comment>
<dbReference type="GO" id="GO:0005739">
    <property type="term" value="C:mitochondrion"/>
    <property type="evidence" value="ECO:0007669"/>
    <property type="project" value="TreeGrafter"/>
</dbReference>
<dbReference type="GO" id="GO:0050661">
    <property type="term" value="F:NADP binding"/>
    <property type="evidence" value="ECO:0007669"/>
    <property type="project" value="InterPro"/>
</dbReference>
<accession>A0A6J1T4Z4</accession>
<dbReference type="InterPro" id="IPR001796">
    <property type="entry name" value="DHFR_dom"/>
</dbReference>
<proteinExistence type="inferred from homology"/>
<dbReference type="Pfam" id="PF00186">
    <property type="entry name" value="DHFR_1"/>
    <property type="match status" value="1"/>
</dbReference>
<dbReference type="GO" id="GO:0004146">
    <property type="term" value="F:dihydrofolate reductase activity"/>
    <property type="evidence" value="ECO:0007669"/>
    <property type="project" value="UniProtKB-EC"/>
</dbReference>
<dbReference type="OrthoDB" id="4664297at2759"/>
<dbReference type="GO" id="GO:0006730">
    <property type="term" value="P:one-carbon metabolic process"/>
    <property type="evidence" value="ECO:0007669"/>
    <property type="project" value="UniProtKB-KW"/>
</dbReference>
<dbReference type="GeneID" id="113213702"/>
<keyword evidence="11" id="KW-1185">Reference proteome</keyword>
<dbReference type="GO" id="GO:0046655">
    <property type="term" value="P:folic acid metabolic process"/>
    <property type="evidence" value="ECO:0007669"/>
    <property type="project" value="TreeGrafter"/>
</dbReference>
<evidence type="ECO:0000313" key="12">
    <source>
        <dbReference type="RefSeq" id="XP_026288659.1"/>
    </source>
</evidence>
<comment type="function">
    <text evidence="7">Key enzyme in folate metabolism. Catalyzes an essential reaction for de novo glycine and purine synthesis, and for DNA precursor synthesis.</text>
</comment>
<evidence type="ECO:0000256" key="9">
    <source>
        <dbReference type="RuleBase" id="RU004474"/>
    </source>
</evidence>
<dbReference type="EC" id="1.5.1.3" evidence="3"/>
<name>A0A6J1T4Z4_FRAOC</name>
<dbReference type="GO" id="GO:0046654">
    <property type="term" value="P:tetrahydrofolate biosynthetic process"/>
    <property type="evidence" value="ECO:0007669"/>
    <property type="project" value="UniProtKB-UniPathway"/>
</dbReference>
<gene>
    <name evidence="12" type="primary">LOC113213702</name>
</gene>
<dbReference type="PRINTS" id="PR00070">
    <property type="entry name" value="DHFR"/>
</dbReference>
<dbReference type="GO" id="GO:0046452">
    <property type="term" value="P:dihydrofolate metabolic process"/>
    <property type="evidence" value="ECO:0007669"/>
    <property type="project" value="TreeGrafter"/>
</dbReference>
<comment type="similarity">
    <text evidence="2 9">Belongs to the dihydrofolate reductase family.</text>
</comment>
<dbReference type="SUPFAM" id="SSF53597">
    <property type="entry name" value="Dihydrofolate reductase-like"/>
    <property type="match status" value="1"/>
</dbReference>
<evidence type="ECO:0000256" key="8">
    <source>
        <dbReference type="ARBA" id="ARBA00048873"/>
    </source>
</evidence>
<evidence type="ECO:0000256" key="5">
    <source>
        <dbReference type="ARBA" id="ARBA00022857"/>
    </source>
</evidence>
<dbReference type="UniPathway" id="UPA00077">
    <property type="reaction ID" value="UER00158"/>
</dbReference>
<keyword evidence="5" id="KW-0521">NADP</keyword>
<evidence type="ECO:0000259" key="10">
    <source>
        <dbReference type="PROSITE" id="PS51330"/>
    </source>
</evidence>
<dbReference type="CDD" id="cd00209">
    <property type="entry name" value="DHFR"/>
    <property type="match status" value="1"/>
</dbReference>
<protein>
    <recommendedName>
        <fullName evidence="3">dihydrofolate reductase</fullName>
        <ecNumber evidence="3">1.5.1.3</ecNumber>
    </recommendedName>
</protein>
<dbReference type="RefSeq" id="XP_026288659.1">
    <property type="nucleotide sequence ID" value="XM_026432874.2"/>
</dbReference>
<reference evidence="12" key="1">
    <citation type="submission" date="2025-08" db="UniProtKB">
        <authorList>
            <consortium name="RefSeq"/>
        </authorList>
    </citation>
    <scope>IDENTIFICATION</scope>
    <source>
        <tissue evidence="12">Whole organism</tissue>
    </source>
</reference>
<dbReference type="AlphaFoldDB" id="A0A6J1T4Z4"/>
<dbReference type="KEGG" id="foc:113213702"/>
<evidence type="ECO:0000256" key="1">
    <source>
        <dbReference type="ARBA" id="ARBA00004903"/>
    </source>
</evidence>
<dbReference type="Proteomes" id="UP000504606">
    <property type="component" value="Unplaced"/>
</dbReference>
<evidence type="ECO:0000256" key="6">
    <source>
        <dbReference type="ARBA" id="ARBA00023002"/>
    </source>
</evidence>
<dbReference type="InterPro" id="IPR012259">
    <property type="entry name" value="DHFR"/>
</dbReference>
<keyword evidence="6" id="KW-0560">Oxidoreductase</keyword>
<evidence type="ECO:0000256" key="7">
    <source>
        <dbReference type="ARBA" id="ARBA00025067"/>
    </source>
</evidence>